<keyword evidence="3 10" id="KW-0813">Transport</keyword>
<keyword evidence="7" id="KW-0653">Protein transport</keyword>
<keyword evidence="4 10" id="KW-1003">Cell membrane</keyword>
<dbReference type="InterPro" id="IPR038072">
    <property type="entry name" value="GspK_central_sf"/>
</dbReference>
<evidence type="ECO:0000256" key="1">
    <source>
        <dbReference type="ARBA" id="ARBA00004533"/>
    </source>
</evidence>
<comment type="similarity">
    <text evidence="2 10">Belongs to the GSP K family.</text>
</comment>
<dbReference type="SUPFAM" id="SSF158544">
    <property type="entry name" value="GspK insert domain-like"/>
    <property type="match status" value="1"/>
</dbReference>
<proteinExistence type="inferred from homology"/>
<comment type="caution">
    <text evidence="12">The sequence shown here is derived from an EMBL/GenBank/DDBJ whole genome shotgun (WGS) entry which is preliminary data.</text>
</comment>
<dbReference type="PANTHER" id="PTHR38831">
    <property type="entry name" value="TYPE II SECRETION SYSTEM PROTEIN K"/>
    <property type="match status" value="1"/>
</dbReference>
<evidence type="ECO:0000259" key="11">
    <source>
        <dbReference type="Pfam" id="PF21687"/>
    </source>
</evidence>
<keyword evidence="9 10" id="KW-0472">Membrane</keyword>
<evidence type="ECO:0000313" key="12">
    <source>
        <dbReference type="EMBL" id="TGD74356.1"/>
    </source>
</evidence>
<evidence type="ECO:0000256" key="6">
    <source>
        <dbReference type="ARBA" id="ARBA00022692"/>
    </source>
</evidence>
<dbReference type="AlphaFoldDB" id="A0A4Z0M4H3"/>
<sequence>MALLIFAISAALIVAMRAEFERVYERASIIFRTEQGLAYLRGAEGLATLALLTDYDQDKTAEGERQDTLQDVWARPAQPYPLDEGWMEGELEDLQGRFNLNLLAQDAPEPEEGNEARFTPAQAQFIRLLQAAAEPEINEIQAAAIAQAIGDWVDDDGETRPDGAEGDYYAGQTPAYRAPNRPMLDVSELRAVRGMTPELYDAIAPWVTVWPLEDAALNIHTAPLTVLRSLGSPDSLVPLSEADALELIAFRCTNPYAGIEDWLDQPVLAPFKEKLNQPNGGLDLLGETSDYFLLRARAEVAGRITRLYSVLHRENRQVSVLSRTADARAFPQELERENPCER</sequence>
<dbReference type="InterPro" id="IPR049031">
    <property type="entry name" value="T2SSK_SAM-like_1st"/>
</dbReference>
<dbReference type="PIRSF" id="PIRSF002786">
    <property type="entry name" value="XcpX"/>
    <property type="match status" value="1"/>
</dbReference>
<dbReference type="InterPro" id="IPR045584">
    <property type="entry name" value="Pilin-like"/>
</dbReference>
<evidence type="ECO:0000313" key="13">
    <source>
        <dbReference type="Proteomes" id="UP000298050"/>
    </source>
</evidence>
<keyword evidence="8" id="KW-1133">Transmembrane helix</keyword>
<organism evidence="12 13">
    <name type="scientific">Mangrovimicrobium sediminis</name>
    <dbReference type="NCBI Taxonomy" id="2562682"/>
    <lineage>
        <taxon>Bacteria</taxon>
        <taxon>Pseudomonadati</taxon>
        <taxon>Pseudomonadota</taxon>
        <taxon>Gammaproteobacteria</taxon>
        <taxon>Cellvibrionales</taxon>
        <taxon>Halieaceae</taxon>
        <taxon>Mangrovimicrobium</taxon>
    </lineage>
</organism>
<comment type="subcellular location">
    <subcellularLocation>
        <location evidence="1 10">Cell inner membrane</location>
    </subcellularLocation>
</comment>
<dbReference type="Proteomes" id="UP000298050">
    <property type="component" value="Unassembled WGS sequence"/>
</dbReference>
<evidence type="ECO:0000256" key="2">
    <source>
        <dbReference type="ARBA" id="ARBA00007246"/>
    </source>
</evidence>
<dbReference type="GO" id="GO:0005886">
    <property type="term" value="C:plasma membrane"/>
    <property type="evidence" value="ECO:0007669"/>
    <property type="project" value="UniProtKB-SubCell"/>
</dbReference>
<keyword evidence="13" id="KW-1185">Reference proteome</keyword>
<evidence type="ECO:0000256" key="5">
    <source>
        <dbReference type="ARBA" id="ARBA00022519"/>
    </source>
</evidence>
<dbReference type="Pfam" id="PF21687">
    <property type="entry name" value="T2SSK_1st"/>
    <property type="match status" value="1"/>
</dbReference>
<dbReference type="GO" id="GO:0009306">
    <property type="term" value="P:protein secretion"/>
    <property type="evidence" value="ECO:0007669"/>
    <property type="project" value="InterPro"/>
</dbReference>
<name>A0A4Z0M4H3_9GAMM</name>
<evidence type="ECO:0000256" key="3">
    <source>
        <dbReference type="ARBA" id="ARBA00022448"/>
    </source>
</evidence>
<dbReference type="SUPFAM" id="SSF54523">
    <property type="entry name" value="Pili subunits"/>
    <property type="match status" value="1"/>
</dbReference>
<dbReference type="Gene3D" id="3.30.1300.30">
    <property type="entry name" value="GSPII I/J protein-like"/>
    <property type="match status" value="1"/>
</dbReference>
<dbReference type="PANTHER" id="PTHR38831:SF1">
    <property type="entry name" value="TYPE II SECRETION SYSTEM PROTEIN K-RELATED"/>
    <property type="match status" value="1"/>
</dbReference>
<evidence type="ECO:0000256" key="4">
    <source>
        <dbReference type="ARBA" id="ARBA00022475"/>
    </source>
</evidence>
<dbReference type="EMBL" id="SRLE01000006">
    <property type="protein sequence ID" value="TGD74356.1"/>
    <property type="molecule type" value="Genomic_DNA"/>
</dbReference>
<dbReference type="NCBIfam" id="NF037980">
    <property type="entry name" value="T2SS_GspK"/>
    <property type="match status" value="1"/>
</dbReference>
<dbReference type="OrthoDB" id="9788973at2"/>
<keyword evidence="6" id="KW-0812">Transmembrane</keyword>
<dbReference type="InterPro" id="IPR005628">
    <property type="entry name" value="GspK"/>
</dbReference>
<gene>
    <name evidence="12" type="ORF">E4634_07740</name>
</gene>
<dbReference type="Gene3D" id="1.10.40.60">
    <property type="entry name" value="EpsJ-like"/>
    <property type="match status" value="2"/>
</dbReference>
<reference evidence="12 13" key="1">
    <citation type="submission" date="2019-04" db="EMBL/GenBank/DDBJ databases">
        <title>Taxonomy of novel Haliea sp. from mangrove soil of West Coast of India.</title>
        <authorList>
            <person name="Verma A."/>
            <person name="Kumar P."/>
            <person name="Krishnamurthi S."/>
        </authorList>
    </citation>
    <scope>NUCLEOTIDE SEQUENCE [LARGE SCALE GENOMIC DNA]</scope>
    <source>
        <strain evidence="12 13">SAOS-164</strain>
    </source>
</reference>
<evidence type="ECO:0000256" key="7">
    <source>
        <dbReference type="ARBA" id="ARBA00022927"/>
    </source>
</evidence>
<evidence type="ECO:0000256" key="9">
    <source>
        <dbReference type="ARBA" id="ARBA00023136"/>
    </source>
</evidence>
<evidence type="ECO:0000256" key="8">
    <source>
        <dbReference type="ARBA" id="ARBA00022989"/>
    </source>
</evidence>
<keyword evidence="5 10" id="KW-0997">Cell inner membrane</keyword>
<evidence type="ECO:0000256" key="10">
    <source>
        <dbReference type="PIRNR" id="PIRNR002786"/>
    </source>
</evidence>
<feature type="domain" description="T2SS protein K first SAM-like" evidence="11">
    <location>
        <begin position="96"/>
        <end position="211"/>
    </location>
</feature>
<accession>A0A4Z0M4H3</accession>
<protein>
    <recommendedName>
        <fullName evidence="10">Type II secretion system protein K</fullName>
    </recommendedName>
</protein>